<keyword evidence="1" id="KW-1133">Transmembrane helix</keyword>
<proteinExistence type="predicted"/>
<comment type="caution">
    <text evidence="2">The sequence shown here is derived from an EMBL/GenBank/DDBJ whole genome shotgun (WGS) entry which is preliminary data.</text>
</comment>
<organism evidence="2 3">
    <name type="scientific">Amycolatopsis lexingtonensis</name>
    <dbReference type="NCBI Taxonomy" id="218822"/>
    <lineage>
        <taxon>Bacteria</taxon>
        <taxon>Bacillati</taxon>
        <taxon>Actinomycetota</taxon>
        <taxon>Actinomycetes</taxon>
        <taxon>Pseudonocardiales</taxon>
        <taxon>Pseudonocardiaceae</taxon>
        <taxon>Amycolatopsis</taxon>
    </lineage>
</organism>
<keyword evidence="1" id="KW-0812">Transmembrane</keyword>
<evidence type="ECO:0000313" key="2">
    <source>
        <dbReference type="EMBL" id="MBE1499702.1"/>
    </source>
</evidence>
<keyword evidence="3" id="KW-1185">Reference proteome</keyword>
<keyword evidence="1" id="KW-0472">Membrane</keyword>
<evidence type="ECO:0000256" key="1">
    <source>
        <dbReference type="SAM" id="Phobius"/>
    </source>
</evidence>
<evidence type="ECO:0000313" key="3">
    <source>
        <dbReference type="Proteomes" id="UP000631670"/>
    </source>
</evidence>
<name>A0ABR9I9N8_9PSEU</name>
<dbReference type="EMBL" id="JADBEG010000001">
    <property type="protein sequence ID" value="MBE1499702.1"/>
    <property type="molecule type" value="Genomic_DNA"/>
</dbReference>
<dbReference type="Proteomes" id="UP000631670">
    <property type="component" value="Unassembled WGS sequence"/>
</dbReference>
<gene>
    <name evidence="2" type="ORF">H4696_006802</name>
</gene>
<protein>
    <submittedName>
        <fullName evidence="2">Uncharacterized protein</fullName>
    </submittedName>
</protein>
<reference evidence="2 3" key="1">
    <citation type="submission" date="2020-10" db="EMBL/GenBank/DDBJ databases">
        <title>Sequencing the genomes of 1000 actinobacteria strains.</title>
        <authorList>
            <person name="Klenk H.-P."/>
        </authorList>
    </citation>
    <scope>NUCLEOTIDE SEQUENCE [LARGE SCALE GENOMIC DNA]</scope>
    <source>
        <strain evidence="2 3">DSM 44653</strain>
    </source>
</reference>
<feature type="transmembrane region" description="Helical" evidence="1">
    <location>
        <begin position="6"/>
        <end position="27"/>
    </location>
</feature>
<sequence>MTAAAAIMAAIWAARMISEMMIMYFVYSTSSAV</sequence>
<accession>A0ABR9I9N8</accession>